<dbReference type="InterPro" id="IPR012337">
    <property type="entry name" value="RNaseH-like_sf"/>
</dbReference>
<gene>
    <name evidence="3" type="ORF">CR513_17810</name>
</gene>
<organism evidence="3 4">
    <name type="scientific">Mucuna pruriens</name>
    <name type="common">Velvet bean</name>
    <name type="synonym">Dolichos pruriens</name>
    <dbReference type="NCBI Taxonomy" id="157652"/>
    <lineage>
        <taxon>Eukaryota</taxon>
        <taxon>Viridiplantae</taxon>
        <taxon>Streptophyta</taxon>
        <taxon>Embryophyta</taxon>
        <taxon>Tracheophyta</taxon>
        <taxon>Spermatophyta</taxon>
        <taxon>Magnoliopsida</taxon>
        <taxon>eudicotyledons</taxon>
        <taxon>Gunneridae</taxon>
        <taxon>Pentapetalae</taxon>
        <taxon>rosids</taxon>
        <taxon>fabids</taxon>
        <taxon>Fabales</taxon>
        <taxon>Fabaceae</taxon>
        <taxon>Papilionoideae</taxon>
        <taxon>50 kb inversion clade</taxon>
        <taxon>NPAAA clade</taxon>
        <taxon>indigoferoid/millettioid clade</taxon>
        <taxon>Phaseoleae</taxon>
        <taxon>Mucuna</taxon>
    </lineage>
</organism>
<dbReference type="SUPFAM" id="SSF53098">
    <property type="entry name" value="Ribonuclease H-like"/>
    <property type="match status" value="1"/>
</dbReference>
<feature type="non-terminal residue" evidence="3">
    <location>
        <position position="1"/>
    </location>
</feature>
<feature type="domain" description="Retrovirus-related Pol polyprotein from transposon TNT 1-94-like beta-barrel" evidence="2">
    <location>
        <begin position="1"/>
        <end position="61"/>
    </location>
</feature>
<protein>
    <recommendedName>
        <fullName evidence="2">Retrovirus-related Pol polyprotein from transposon TNT 1-94-like beta-barrel domain-containing protein</fullName>
    </recommendedName>
</protein>
<dbReference type="PANTHER" id="PTHR42648">
    <property type="entry name" value="TRANSPOSASE, PUTATIVE-RELATED"/>
    <property type="match status" value="1"/>
</dbReference>
<dbReference type="EMBL" id="QJKJ01003286">
    <property type="protein sequence ID" value="RDX99182.1"/>
    <property type="molecule type" value="Genomic_DNA"/>
</dbReference>
<dbReference type="AlphaFoldDB" id="A0A371H8Q2"/>
<comment type="caution">
    <text evidence="3">The sequence shown here is derived from an EMBL/GenBank/DDBJ whole genome shotgun (WGS) entry which is preliminary data.</text>
</comment>
<evidence type="ECO:0000313" key="3">
    <source>
        <dbReference type="EMBL" id="RDX99182.1"/>
    </source>
</evidence>
<accession>A0A371H8Q2</accession>
<dbReference type="GO" id="GO:0008233">
    <property type="term" value="F:peptidase activity"/>
    <property type="evidence" value="ECO:0007669"/>
    <property type="project" value="UniProtKB-KW"/>
</dbReference>
<dbReference type="InterPro" id="IPR039537">
    <property type="entry name" value="Retrotran_Ty1/copia-like"/>
</dbReference>
<evidence type="ECO:0000259" key="2">
    <source>
        <dbReference type="Pfam" id="PF22936"/>
    </source>
</evidence>
<sequence length="227" mass="26169">MTKDVSMFLDLNPHKGTVSLGGSGKGKIIGIGKVVKHSLITIKNVLYVKGLKYNLLSIIKNKDDDILFTTQRHENLYRINLDEPNNKKDFLRLWKTHLCDACQKRKQVKNSSKSKNVVSTSIPLALLHLDSFGPTRTLSLSGKKYGFTIIDDYFIYTWVYFISHKNESYVVFEIFCKRVQNEKKNIYIFANRSGHGKNMKMMSLRPSMKRMEFSITSLHQELLNKIG</sequence>
<dbReference type="InterPro" id="IPR036397">
    <property type="entry name" value="RNaseH_sf"/>
</dbReference>
<keyword evidence="1" id="KW-0645">Protease</keyword>
<dbReference type="PANTHER" id="PTHR42648:SF21">
    <property type="entry name" value="CYSTEINE-RICH RLK (RECEPTOR-LIKE PROTEIN KINASE) 8"/>
    <property type="match status" value="1"/>
</dbReference>
<dbReference type="Gene3D" id="3.30.420.10">
    <property type="entry name" value="Ribonuclease H-like superfamily/Ribonuclease H"/>
    <property type="match status" value="1"/>
</dbReference>
<keyword evidence="4" id="KW-1185">Reference proteome</keyword>
<reference evidence="3" key="1">
    <citation type="submission" date="2018-05" db="EMBL/GenBank/DDBJ databases">
        <title>Draft genome of Mucuna pruriens seed.</title>
        <authorList>
            <person name="Nnadi N.E."/>
            <person name="Vos R."/>
            <person name="Hasami M.H."/>
            <person name="Devisetty U.K."/>
            <person name="Aguiy J.C."/>
        </authorList>
    </citation>
    <scope>NUCLEOTIDE SEQUENCE [LARGE SCALE GENOMIC DNA]</scope>
    <source>
        <strain evidence="3">JCA_2017</strain>
    </source>
</reference>
<name>A0A371H8Q2_MUCPR</name>
<dbReference type="GO" id="GO:0003676">
    <property type="term" value="F:nucleic acid binding"/>
    <property type="evidence" value="ECO:0007669"/>
    <property type="project" value="InterPro"/>
</dbReference>
<dbReference type="OrthoDB" id="1932348at2759"/>
<dbReference type="InterPro" id="IPR054722">
    <property type="entry name" value="PolX-like_BBD"/>
</dbReference>
<dbReference type="Pfam" id="PF22936">
    <property type="entry name" value="Pol_BBD"/>
    <property type="match status" value="1"/>
</dbReference>
<proteinExistence type="predicted"/>
<dbReference type="Proteomes" id="UP000257109">
    <property type="component" value="Unassembled WGS sequence"/>
</dbReference>
<evidence type="ECO:0000313" key="4">
    <source>
        <dbReference type="Proteomes" id="UP000257109"/>
    </source>
</evidence>
<dbReference type="GO" id="GO:0006508">
    <property type="term" value="P:proteolysis"/>
    <property type="evidence" value="ECO:0007669"/>
    <property type="project" value="UniProtKB-KW"/>
</dbReference>
<keyword evidence="1" id="KW-0378">Hydrolase</keyword>
<evidence type="ECO:0000256" key="1">
    <source>
        <dbReference type="ARBA" id="ARBA00022670"/>
    </source>
</evidence>